<dbReference type="STRING" id="1314781.A0A165C6N9"/>
<evidence type="ECO:0000313" key="2">
    <source>
        <dbReference type="EMBL" id="KZV81921.1"/>
    </source>
</evidence>
<sequence length="265" mass="29313">MRFVIAAFLLPSLATSALALDVVFPDCDAPPTLDPSPRLPEHVSWVDPRLRGGRMLDVVGSLRTGEPLNVIISGQSHPDVLSHVGFIAYARTIGFSNECLGLHMGLVQLADLGDGIGLRGEQLLVRQTFRRHIPFWGTTCWESFAGGNHFRAWKQNGTLANTGAWFLAVSAEESGSKHHAIIPDGYNIGRDLLVSRAVAEDNEEWKATVDWVQGLMEPGSKGINHRIPVDGLVAVLTVRKRNEDEKKPWRSLWTLLRFLLPFLPL</sequence>
<feature type="signal peptide" evidence="1">
    <location>
        <begin position="1"/>
        <end position="19"/>
    </location>
</feature>
<dbReference type="Proteomes" id="UP000077266">
    <property type="component" value="Unassembled WGS sequence"/>
</dbReference>
<gene>
    <name evidence="2" type="ORF">EXIGLDRAFT_657708</name>
</gene>
<name>A0A165C6N9_EXIGL</name>
<dbReference type="OrthoDB" id="2310204at2759"/>
<feature type="chain" id="PRO_5007855887" evidence="1">
    <location>
        <begin position="20"/>
        <end position="265"/>
    </location>
</feature>
<dbReference type="AlphaFoldDB" id="A0A165C6N9"/>
<keyword evidence="3" id="KW-1185">Reference proteome</keyword>
<organism evidence="2 3">
    <name type="scientific">Exidia glandulosa HHB12029</name>
    <dbReference type="NCBI Taxonomy" id="1314781"/>
    <lineage>
        <taxon>Eukaryota</taxon>
        <taxon>Fungi</taxon>
        <taxon>Dikarya</taxon>
        <taxon>Basidiomycota</taxon>
        <taxon>Agaricomycotina</taxon>
        <taxon>Agaricomycetes</taxon>
        <taxon>Auriculariales</taxon>
        <taxon>Exidiaceae</taxon>
        <taxon>Exidia</taxon>
    </lineage>
</organism>
<keyword evidence="1" id="KW-0732">Signal</keyword>
<proteinExistence type="predicted"/>
<accession>A0A165C6N9</accession>
<reference evidence="2 3" key="1">
    <citation type="journal article" date="2016" name="Mol. Biol. Evol.">
        <title>Comparative Genomics of Early-Diverging Mushroom-Forming Fungi Provides Insights into the Origins of Lignocellulose Decay Capabilities.</title>
        <authorList>
            <person name="Nagy L.G."/>
            <person name="Riley R."/>
            <person name="Tritt A."/>
            <person name="Adam C."/>
            <person name="Daum C."/>
            <person name="Floudas D."/>
            <person name="Sun H."/>
            <person name="Yadav J.S."/>
            <person name="Pangilinan J."/>
            <person name="Larsson K.H."/>
            <person name="Matsuura K."/>
            <person name="Barry K."/>
            <person name="Labutti K."/>
            <person name="Kuo R."/>
            <person name="Ohm R.A."/>
            <person name="Bhattacharya S.S."/>
            <person name="Shirouzu T."/>
            <person name="Yoshinaga Y."/>
            <person name="Martin F.M."/>
            <person name="Grigoriev I.V."/>
            <person name="Hibbett D.S."/>
        </authorList>
    </citation>
    <scope>NUCLEOTIDE SEQUENCE [LARGE SCALE GENOMIC DNA]</scope>
    <source>
        <strain evidence="2 3">HHB12029</strain>
    </source>
</reference>
<dbReference type="EMBL" id="KV426357">
    <property type="protein sequence ID" value="KZV81921.1"/>
    <property type="molecule type" value="Genomic_DNA"/>
</dbReference>
<protein>
    <submittedName>
        <fullName evidence="2">Uncharacterized protein</fullName>
    </submittedName>
</protein>
<dbReference type="InParanoid" id="A0A165C6N9"/>
<evidence type="ECO:0000313" key="3">
    <source>
        <dbReference type="Proteomes" id="UP000077266"/>
    </source>
</evidence>
<evidence type="ECO:0000256" key="1">
    <source>
        <dbReference type="SAM" id="SignalP"/>
    </source>
</evidence>